<dbReference type="Pfam" id="PF06452">
    <property type="entry name" value="CBM9_1"/>
    <property type="match status" value="1"/>
</dbReference>
<keyword evidence="5 7" id="KW-0326">Glycosidase</keyword>
<keyword evidence="4 7" id="KW-0119">Carbohydrate metabolism</keyword>
<dbReference type="InterPro" id="IPR002509">
    <property type="entry name" value="NODB_dom"/>
</dbReference>
<dbReference type="SMART" id="SM00633">
    <property type="entry name" value="Glyco_10"/>
    <property type="match status" value="1"/>
</dbReference>
<sequence>MFDRNRFPSRNRFTHPPSPDTTAPTPAPRRSARTATAAATAAALALTGAGVATVALTGPAAAVPVTITEADFTDGTTGAWTASGSTTPEVVPDPDDAANNVLSITRAADYEGIQSPTGIFEAGATYDFSMRARIAPAADGETHPASTGIRFVMKPDYDWIGNTTITSEWTTVTGSFTAAADADPTALQAYLGSDDQEGPYTIMVDDILVTSEDGGTDPGTAPGGAISPVATPAYLADGTGDVSALTFDDGPDPGTTPALLDFLAERDITATFCVIGQNIQADGGAELLRRIVDEGHVLCNHSTGYADMGGWSADEVRADMVANLRIIRQALGNPNQKVPFWRAPNGSWGVTPEVAVELGMQPLDVRNTIADWETQDETTLTENLRAAMVPGEIVLAHDGGGDRSGTLAAVRTVVTERLADGWEFVLPQGTPPASGTVLATGFEDGTLDGWGPRNGADDSGFSVAVTDTYAHESTYSAGITGRESTGDGIGLDVTEALRAGVVYDVSAWVRFADGATPGDVWLSLAHTSGGETTYDTVAQFDGMSSTSWQQVTASFTMPAADDALLYLETDYNGENLSDWYIDDIEISVPEPPVVEDLTPIHETADFPVGVAIDSRETTGPAAELTTRHFDQITAENHMKPEAWYDDEGNFRRHAETTALMDFAAANDLRVYGHVLVWHSQTPDRFFQDDAGDPLPADAAGREILRERLRTHIFAVAENLAADYGPFGSDTNPLVAWDVVNEVISDSGEHDDGMRRSEWYRVLGEEFVDLAFRYADEAFNETYAATPSDTVPERPVTLFINDYNTEQSGKQDRYLALTERLLERGAPVDGVGHQFHVNLSMPVSALETALDRFSGLPVTQAVTELDVTTGTPVTQAALIEQGYYYRDAFRAFRERSADMYSATVWGLTDGRSWRVDNGAPLVFDDAYQAKPAYHGVVDGELPATLRTADVFAGDVPLDDGATGSLEWDKLPPHTFAAADGNAGFQLRWAPDHLTTYVSVDDATPSGDAVSLTLGDASYTVARDGSGDADAVVSERDGGYDVVVHLPLEAAAEGDTLGLDVRVSDGGEDAGAWNSPGALGTLTLVEELSYTEIPGAATAPVVDGEADAAYEAAEPVVTTKAVEGEAGAEATVSATWHGSTLYVLADVADPTIDVAGSDPWIQDSVELYVDAGNAKNGGYRADDTQIRISAENVVSFGTGDEADQAARLTSAVRQTDGGYTVEAAIDLLEYGGLGTFHGLDFQVNDASDGARTAIRNWADPTGAGYQSTAHWGVGRLVDAPGIRNTVPPEITGKARPGRTLTADPGEWSVDDVTLRYQWLRDGEPIHRSHGKPTGTGPTYRVGPWDAGHELAVEVTAEAEGYEPVAATSEPVTVRHGNPWQWTWNWLLPFWQWPWR</sequence>
<feature type="region of interest" description="Disordered" evidence="8">
    <location>
        <begin position="1"/>
        <end position="33"/>
    </location>
</feature>
<dbReference type="Pfam" id="PF00331">
    <property type="entry name" value="Glyco_hydro_10"/>
    <property type="match status" value="1"/>
</dbReference>
<evidence type="ECO:0000259" key="10">
    <source>
        <dbReference type="PROSITE" id="PS51760"/>
    </source>
</evidence>
<dbReference type="OrthoDB" id="9815836at2"/>
<evidence type="ECO:0000256" key="2">
    <source>
        <dbReference type="ARBA" id="ARBA00022737"/>
    </source>
</evidence>
<keyword evidence="3 7" id="KW-0378">Hydrolase</keyword>
<dbReference type="Gene3D" id="2.60.40.2700">
    <property type="match status" value="1"/>
</dbReference>
<dbReference type="GO" id="GO:0031176">
    <property type="term" value="F:endo-1,4-beta-xylanase activity"/>
    <property type="evidence" value="ECO:0007669"/>
    <property type="project" value="UniProtKB-EC"/>
</dbReference>
<evidence type="ECO:0000256" key="8">
    <source>
        <dbReference type="SAM" id="MobiDB-lite"/>
    </source>
</evidence>
<comment type="similarity">
    <text evidence="1 7">Belongs to the glycosyl hydrolase 10 (cellulase F) family.</text>
</comment>
<dbReference type="PROSITE" id="PS51760">
    <property type="entry name" value="GH10_2"/>
    <property type="match status" value="1"/>
</dbReference>
<dbReference type="GO" id="GO:0030246">
    <property type="term" value="F:carbohydrate binding"/>
    <property type="evidence" value="ECO:0007669"/>
    <property type="project" value="InterPro"/>
</dbReference>
<proteinExistence type="inferred from homology"/>
<dbReference type="CDD" id="cd10917">
    <property type="entry name" value="CE4_NodB_like_6s_7s"/>
    <property type="match status" value="1"/>
</dbReference>
<keyword evidence="11" id="KW-0858">Xylan degradation</keyword>
<gene>
    <name evidence="11" type="ORF">EDD34_0551</name>
</gene>
<comment type="catalytic activity">
    <reaction evidence="7">
        <text>Endohydrolysis of (1-&gt;4)-beta-D-xylosidic linkages in xylans.</text>
        <dbReference type="EC" id="3.2.1.8"/>
    </reaction>
</comment>
<feature type="domain" description="GH10" evidence="10">
    <location>
        <begin position="594"/>
        <end position="938"/>
    </location>
</feature>
<evidence type="ECO:0000259" key="9">
    <source>
        <dbReference type="PROSITE" id="PS51677"/>
    </source>
</evidence>
<evidence type="ECO:0000313" key="11">
    <source>
        <dbReference type="EMBL" id="RPF19977.1"/>
    </source>
</evidence>
<dbReference type="InterPro" id="IPR010502">
    <property type="entry name" value="Carb-bd_dom_fam9"/>
</dbReference>
<organism evidence="11 12">
    <name type="scientific">Myceligenerans xiligouense</name>
    <dbReference type="NCBI Taxonomy" id="253184"/>
    <lineage>
        <taxon>Bacteria</taxon>
        <taxon>Bacillati</taxon>
        <taxon>Actinomycetota</taxon>
        <taxon>Actinomycetes</taxon>
        <taxon>Micrococcales</taxon>
        <taxon>Promicromonosporaceae</taxon>
        <taxon>Myceligenerans</taxon>
    </lineage>
</organism>
<dbReference type="Pfam" id="PF02018">
    <property type="entry name" value="CBM_4_9"/>
    <property type="match status" value="2"/>
</dbReference>
<dbReference type="PANTHER" id="PTHR31490">
    <property type="entry name" value="GLYCOSYL HYDROLASE"/>
    <property type="match status" value="1"/>
</dbReference>
<dbReference type="Proteomes" id="UP000280501">
    <property type="component" value="Unassembled WGS sequence"/>
</dbReference>
<dbReference type="InterPro" id="IPR001000">
    <property type="entry name" value="GH10_dom"/>
</dbReference>
<dbReference type="InterPro" id="IPR008979">
    <property type="entry name" value="Galactose-bd-like_sf"/>
</dbReference>
<dbReference type="InterPro" id="IPR011330">
    <property type="entry name" value="Glyco_hydro/deAcase_b/a-brl"/>
</dbReference>
<keyword evidence="12" id="KW-1185">Reference proteome</keyword>
<evidence type="ECO:0000256" key="7">
    <source>
        <dbReference type="RuleBase" id="RU361174"/>
    </source>
</evidence>
<evidence type="ECO:0000256" key="6">
    <source>
        <dbReference type="ARBA" id="ARBA00023326"/>
    </source>
</evidence>
<dbReference type="InterPro" id="IPR017853">
    <property type="entry name" value="GH"/>
</dbReference>
<accession>A0A3N4YIP6</accession>
<evidence type="ECO:0000256" key="1">
    <source>
        <dbReference type="ARBA" id="ARBA00007495"/>
    </source>
</evidence>
<name>A0A3N4YIP6_9MICO</name>
<dbReference type="SUPFAM" id="SSF51445">
    <property type="entry name" value="(Trans)glycosidases"/>
    <property type="match status" value="1"/>
</dbReference>
<dbReference type="GO" id="GO:0045493">
    <property type="term" value="P:xylan catabolic process"/>
    <property type="evidence" value="ECO:0007669"/>
    <property type="project" value="UniProtKB-KW"/>
</dbReference>
<dbReference type="Gene3D" id="3.20.20.80">
    <property type="entry name" value="Glycosidases"/>
    <property type="match status" value="1"/>
</dbReference>
<dbReference type="InterPro" id="IPR044846">
    <property type="entry name" value="GH10"/>
</dbReference>
<dbReference type="EC" id="3.2.1.8" evidence="7"/>
<dbReference type="PRINTS" id="PR00134">
    <property type="entry name" value="GLHYDRLASE10"/>
</dbReference>
<evidence type="ECO:0000256" key="3">
    <source>
        <dbReference type="ARBA" id="ARBA00022801"/>
    </source>
</evidence>
<dbReference type="InterPro" id="IPR003305">
    <property type="entry name" value="CenC_carb-bd"/>
</dbReference>
<feature type="domain" description="NodB homology" evidence="9">
    <location>
        <begin position="241"/>
        <end position="425"/>
    </location>
</feature>
<dbReference type="Pfam" id="PF01522">
    <property type="entry name" value="Polysacc_deac_1"/>
    <property type="match status" value="1"/>
</dbReference>
<comment type="caution">
    <text evidence="11">The sequence shown here is derived from an EMBL/GenBank/DDBJ whole genome shotgun (WGS) entry which is preliminary data.</text>
</comment>
<evidence type="ECO:0000256" key="5">
    <source>
        <dbReference type="ARBA" id="ARBA00023295"/>
    </source>
</evidence>
<keyword evidence="2" id="KW-0677">Repeat</keyword>
<dbReference type="Gene3D" id="3.20.20.370">
    <property type="entry name" value="Glycoside hydrolase/deacetylase"/>
    <property type="match status" value="1"/>
</dbReference>
<keyword evidence="6 7" id="KW-0624">Polysaccharide degradation</keyword>
<dbReference type="PROSITE" id="PS51677">
    <property type="entry name" value="NODB"/>
    <property type="match status" value="1"/>
</dbReference>
<reference evidence="11 12" key="1">
    <citation type="submission" date="2018-11" db="EMBL/GenBank/DDBJ databases">
        <title>Sequencing the genomes of 1000 actinobacteria strains.</title>
        <authorList>
            <person name="Klenk H.-P."/>
        </authorList>
    </citation>
    <scope>NUCLEOTIDE SEQUENCE [LARGE SCALE GENOMIC DNA]</scope>
    <source>
        <strain evidence="11 12">DSM 15700</strain>
    </source>
</reference>
<dbReference type="SUPFAM" id="SSF49344">
    <property type="entry name" value="CBD9-like"/>
    <property type="match status" value="1"/>
</dbReference>
<dbReference type="Gene3D" id="2.60.40.1190">
    <property type="match status" value="1"/>
</dbReference>
<protein>
    <recommendedName>
        <fullName evidence="7">Beta-xylanase</fullName>
        <ecNumber evidence="7">3.2.1.8</ecNumber>
    </recommendedName>
</protein>
<dbReference type="GO" id="GO:0016810">
    <property type="term" value="F:hydrolase activity, acting on carbon-nitrogen (but not peptide) bonds"/>
    <property type="evidence" value="ECO:0007669"/>
    <property type="project" value="InterPro"/>
</dbReference>
<dbReference type="Gene3D" id="2.60.120.260">
    <property type="entry name" value="Galactose-binding domain-like"/>
    <property type="match status" value="2"/>
</dbReference>
<evidence type="ECO:0000256" key="4">
    <source>
        <dbReference type="ARBA" id="ARBA00023277"/>
    </source>
</evidence>
<dbReference type="SUPFAM" id="SSF88713">
    <property type="entry name" value="Glycoside hydrolase/deacetylase"/>
    <property type="match status" value="1"/>
</dbReference>
<dbReference type="PANTHER" id="PTHR31490:SF90">
    <property type="entry name" value="ENDO-1,4-BETA-XYLANASE A"/>
    <property type="match status" value="1"/>
</dbReference>
<dbReference type="EMBL" id="RKQZ01000001">
    <property type="protein sequence ID" value="RPF19977.1"/>
    <property type="molecule type" value="Genomic_DNA"/>
</dbReference>
<dbReference type="SUPFAM" id="SSF49785">
    <property type="entry name" value="Galactose-binding domain-like"/>
    <property type="match status" value="2"/>
</dbReference>
<evidence type="ECO:0000313" key="12">
    <source>
        <dbReference type="Proteomes" id="UP000280501"/>
    </source>
</evidence>